<evidence type="ECO:0000313" key="1">
    <source>
        <dbReference type="EMBL" id="HGT38372.1"/>
    </source>
</evidence>
<name>A0A7C4LJ81_9PLAN</name>
<reference evidence="1" key="1">
    <citation type="journal article" date="2020" name="mSystems">
        <title>Genome- and Community-Level Interaction Insights into Carbon Utilization and Element Cycling Functions of Hydrothermarchaeota in Hydrothermal Sediment.</title>
        <authorList>
            <person name="Zhou Z."/>
            <person name="Liu Y."/>
            <person name="Xu W."/>
            <person name="Pan J."/>
            <person name="Luo Z.H."/>
            <person name="Li M."/>
        </authorList>
    </citation>
    <scope>NUCLEOTIDE SEQUENCE [LARGE SCALE GENOMIC DNA]</scope>
    <source>
        <strain evidence="1">SpSt-508</strain>
    </source>
</reference>
<dbReference type="EMBL" id="DSVQ01000007">
    <property type="protein sequence ID" value="HGT38372.1"/>
    <property type="molecule type" value="Genomic_DNA"/>
</dbReference>
<comment type="caution">
    <text evidence="1">The sequence shown here is derived from an EMBL/GenBank/DDBJ whole genome shotgun (WGS) entry which is preliminary data.</text>
</comment>
<dbReference type="CDD" id="cd20739">
    <property type="entry name" value="PoNe_DUF637"/>
    <property type="match status" value="1"/>
</dbReference>
<dbReference type="AlphaFoldDB" id="A0A7C4LJ81"/>
<sequence length="361" mass="36307">MLLAGTVHGQTGTEVAAPPTEQMTARQRQWLNATLEQRQVLAERLGEEGAERFAAKQDYKPLLQNGDKALRQGLDQVYRAKDGSIVVIEAKGGTSAINRAYGFEQGTPEWAVESARRVAASPKASAAEKQAAREVLEAAKQGKLTVQVVRTKHVLGEPVAAVLEKSAKAGPEVAKRATDILKELDVAPKAAQSNTQAAKTTNAAGNATSKAAGNAGKAAGNAGKAAGNAAGTLSTIGMAAGAAGLAVDGGIRIHAALETERKYEKGEISVQERELAHAKNAAGAAGGACGGIAGSNLGATIGGTIGTCVFPGPGTVVGAAVGGIAGGVAGYFGGEAAAEEAASWVVKMVHKSGRSISATAK</sequence>
<gene>
    <name evidence="1" type="ORF">ENS64_03795</name>
</gene>
<organism evidence="1">
    <name type="scientific">Schlesneria paludicola</name>
    <dbReference type="NCBI Taxonomy" id="360056"/>
    <lineage>
        <taxon>Bacteria</taxon>
        <taxon>Pseudomonadati</taxon>
        <taxon>Planctomycetota</taxon>
        <taxon>Planctomycetia</taxon>
        <taxon>Planctomycetales</taxon>
        <taxon>Planctomycetaceae</taxon>
        <taxon>Schlesneria</taxon>
    </lineage>
</organism>
<evidence type="ECO:0008006" key="2">
    <source>
        <dbReference type="Google" id="ProtNLM"/>
    </source>
</evidence>
<proteinExistence type="predicted"/>
<protein>
    <recommendedName>
        <fullName evidence="2">Glycine zipper domain-containing protein</fullName>
    </recommendedName>
</protein>
<accession>A0A7C4LJ81</accession>
<dbReference type="InterPro" id="IPR049762">
    <property type="entry name" value="PoNe_dom"/>
</dbReference>